<dbReference type="EMBL" id="AP024613">
    <property type="protein sequence ID" value="BCV43805.1"/>
    <property type="molecule type" value="Genomic_DNA"/>
</dbReference>
<dbReference type="InterPro" id="IPR044032">
    <property type="entry name" value="TssC1_C"/>
</dbReference>
<dbReference type="InterPro" id="IPR010269">
    <property type="entry name" value="T6SS_TssC-like"/>
</dbReference>
<dbReference type="InterPro" id="IPR044031">
    <property type="entry name" value="TssC1_N"/>
</dbReference>
<protein>
    <submittedName>
        <fullName evidence="3">Type VI secretion protein</fullName>
    </submittedName>
</protein>
<dbReference type="Proteomes" id="UP000825078">
    <property type="component" value="Chromosome"/>
</dbReference>
<reference evidence="3" key="1">
    <citation type="submission" date="2021-05" db="EMBL/GenBank/DDBJ databases">
        <title>Molecular characterization for Shewanella algae harboring chromosomal blaOXA-55-like strains isolated from clinical and environment sample.</title>
        <authorList>
            <person name="Ohama Y."/>
            <person name="Aoki K."/>
            <person name="Harada S."/>
            <person name="Moriya K."/>
            <person name="Ishii Y."/>
            <person name="Tateda K."/>
        </authorList>
    </citation>
    <scope>NUCLEOTIDE SEQUENCE</scope>
    <source>
        <strain evidence="3">TUM17379</strain>
    </source>
</reference>
<dbReference type="NCBIfam" id="TIGR03355">
    <property type="entry name" value="VI_chp_2"/>
    <property type="match status" value="1"/>
</dbReference>
<accession>A0AAD1NMV5</accession>
<dbReference type="Pfam" id="PF18945">
    <property type="entry name" value="VipB_2"/>
    <property type="match status" value="1"/>
</dbReference>
<proteinExistence type="predicted"/>
<name>A0AAD1NMV5_9GAMM</name>
<dbReference type="PANTHER" id="PTHR35565">
    <property type="entry name" value="CYTOPLASMIC PROTEIN-RELATED"/>
    <property type="match status" value="1"/>
</dbReference>
<sequence>MDYVSDIDTSVIEESKFMDVQNQTSGASQSANATLLDQIMAQTRMAPVDEGYDIARRGVAAFIGNILETDNTAEPVNKALVDKMLVELDKKISQQMDAILHNEKVQQIESAWRSLKLLVDRTDFRENIKIELLHVTKDELLDDFEFSPETAQSGLYKHVYSAGYGQFGGEPVGAIVGNYAFTPSTQDMKLLQYVGAVGAMAHAPFLSSVAPEFFGVDSFEELPNLKDLKSTFESPKYTKWRGLRESEDARYIGLTAPRFLLRVPYDPIDNPVRSFNYRENVSASHEDYLWGNTAFALATRLTESFAKYRWCPNIIGPQSGGAVEDLPVHVFESMGALQSKIPTEVLITDRKEFELADEGFISLTMRKGSDNAAFFSANSIQKPKVFPNTKEGKEAETNYKLGTQIPYMMIINRLAHYIKVLQREQIGSWKERQDLERELNNWIKQYVADQENPPADVRSRRPLRAAKVEVMDVQGDPGWYQVSMAVRPHFKYMGANFELSLVGRLDQE</sequence>
<dbReference type="AlphaFoldDB" id="A0AAD1NMV5"/>
<gene>
    <name evidence="3" type="ORF">TUM17379_08230</name>
</gene>
<evidence type="ECO:0000259" key="1">
    <source>
        <dbReference type="Pfam" id="PF05943"/>
    </source>
</evidence>
<feature type="domain" description="TssC1 C-terminal" evidence="2">
    <location>
        <begin position="394"/>
        <end position="505"/>
    </location>
</feature>
<organism evidence="3 4">
    <name type="scientific">Shewanella algae</name>
    <dbReference type="NCBI Taxonomy" id="38313"/>
    <lineage>
        <taxon>Bacteria</taxon>
        <taxon>Pseudomonadati</taxon>
        <taxon>Pseudomonadota</taxon>
        <taxon>Gammaproteobacteria</taxon>
        <taxon>Alteromonadales</taxon>
        <taxon>Shewanellaceae</taxon>
        <taxon>Shewanella</taxon>
    </lineage>
</organism>
<evidence type="ECO:0000313" key="4">
    <source>
        <dbReference type="Proteomes" id="UP000825078"/>
    </source>
</evidence>
<dbReference type="PANTHER" id="PTHR35565:SF1">
    <property type="entry name" value="TYPE VI SECRETION SYSTEM CONTRACTILE SHEATH LARGE SUBUNIT"/>
    <property type="match status" value="1"/>
</dbReference>
<evidence type="ECO:0000313" key="3">
    <source>
        <dbReference type="EMBL" id="BCV43805.1"/>
    </source>
</evidence>
<dbReference type="Pfam" id="PF05943">
    <property type="entry name" value="VipB"/>
    <property type="match status" value="1"/>
</dbReference>
<evidence type="ECO:0000259" key="2">
    <source>
        <dbReference type="Pfam" id="PF18945"/>
    </source>
</evidence>
<feature type="domain" description="TssC1 N-terminal" evidence="1">
    <location>
        <begin position="82"/>
        <end position="381"/>
    </location>
</feature>